<dbReference type="Gene3D" id="1.10.220.80">
    <property type="entry name" value="BH2638-like"/>
    <property type="match status" value="1"/>
</dbReference>
<dbReference type="Pfam" id="PF05256">
    <property type="entry name" value="UPF0223"/>
    <property type="match status" value="1"/>
</dbReference>
<gene>
    <name evidence="1" type="ORF">M3M35_02205</name>
</gene>
<proteinExistence type="predicted"/>
<dbReference type="Proteomes" id="UP001056707">
    <property type="component" value="Chromosome"/>
</dbReference>
<accession>A0ABY5BP74</accession>
<name>A0ABY5BP74_9LACO</name>
<reference evidence="1" key="1">
    <citation type="submission" date="2022-05" db="EMBL/GenBank/DDBJ databases">
        <authorList>
            <person name="Oliphant S.A."/>
            <person name="Watson-Haigh N.S."/>
            <person name="Sumby K.M."/>
            <person name="Gardner J.M."/>
            <person name="Jiranek V."/>
        </authorList>
    </citation>
    <scope>NUCLEOTIDE SEQUENCE</scope>
    <source>
        <strain evidence="1">KI16_H9</strain>
    </source>
</reference>
<keyword evidence="2" id="KW-1185">Reference proteome</keyword>
<dbReference type="InterPro" id="IPR023324">
    <property type="entry name" value="BH2638-like_sf"/>
</dbReference>
<dbReference type="InterPro" id="IPR007920">
    <property type="entry name" value="UPF0223"/>
</dbReference>
<dbReference type="SUPFAM" id="SSF158504">
    <property type="entry name" value="BH2638-like"/>
    <property type="match status" value="1"/>
</dbReference>
<evidence type="ECO:0000313" key="2">
    <source>
        <dbReference type="Proteomes" id="UP001056707"/>
    </source>
</evidence>
<dbReference type="EMBL" id="CP097116">
    <property type="protein sequence ID" value="USS85499.1"/>
    <property type="molecule type" value="Genomic_DNA"/>
</dbReference>
<organism evidence="1 2">
    <name type="scientific">Fructilactobacillus myrtifloralis</name>
    <dbReference type="NCBI Taxonomy" id="2940301"/>
    <lineage>
        <taxon>Bacteria</taxon>
        <taxon>Bacillati</taxon>
        <taxon>Bacillota</taxon>
        <taxon>Bacilli</taxon>
        <taxon>Lactobacillales</taxon>
        <taxon>Lactobacillaceae</taxon>
        <taxon>Fructilactobacillus</taxon>
    </lineage>
</organism>
<dbReference type="RefSeq" id="WP_252750394.1">
    <property type="nucleotide sequence ID" value="NZ_CP097116.1"/>
</dbReference>
<protein>
    <submittedName>
        <fullName evidence="1">UPF0223 family protein</fullName>
    </submittedName>
</protein>
<evidence type="ECO:0000313" key="1">
    <source>
        <dbReference type="EMBL" id="USS85499.1"/>
    </source>
</evidence>
<sequence>MKQKAKPTYSYPIVADWSVSELVAVTEFFRNIERAYEQPQGVLRTDLMASYSDFQTINPARTEQNQLRREFERSSGFDIYAVLQAAAAQPTAKFIKLN</sequence>